<evidence type="ECO:0000259" key="7">
    <source>
        <dbReference type="Pfam" id="PF03725"/>
    </source>
</evidence>
<evidence type="ECO:0000256" key="2">
    <source>
        <dbReference type="ARBA" id="ARBA00004604"/>
    </source>
</evidence>
<comment type="caution">
    <text evidence="8">The sequence shown here is derived from an EMBL/GenBank/DDBJ whole genome shotgun (WGS) entry which is preliminary data.</text>
</comment>
<keyword evidence="5" id="KW-0271">Exosome</keyword>
<evidence type="ECO:0000256" key="4">
    <source>
        <dbReference type="ARBA" id="ARBA00022490"/>
    </source>
</evidence>
<dbReference type="GO" id="GO:0016075">
    <property type="term" value="P:rRNA catabolic process"/>
    <property type="evidence" value="ECO:0007669"/>
    <property type="project" value="TreeGrafter"/>
</dbReference>
<keyword evidence="9" id="KW-1185">Reference proteome</keyword>
<dbReference type="EMBL" id="LGRX02027014">
    <property type="protein sequence ID" value="KAK3249946.1"/>
    <property type="molecule type" value="Genomic_DNA"/>
</dbReference>
<evidence type="ECO:0000256" key="5">
    <source>
        <dbReference type="ARBA" id="ARBA00022835"/>
    </source>
</evidence>
<organism evidence="8 9">
    <name type="scientific">Cymbomonas tetramitiformis</name>
    <dbReference type="NCBI Taxonomy" id="36881"/>
    <lineage>
        <taxon>Eukaryota</taxon>
        <taxon>Viridiplantae</taxon>
        <taxon>Chlorophyta</taxon>
        <taxon>Pyramimonadophyceae</taxon>
        <taxon>Pyramimonadales</taxon>
        <taxon>Pyramimonadaceae</taxon>
        <taxon>Cymbomonas</taxon>
    </lineage>
</organism>
<proteinExistence type="inferred from homology"/>
<feature type="domain" description="Exoribonuclease phosphorolytic" evidence="7">
    <location>
        <begin position="154"/>
        <end position="218"/>
    </location>
</feature>
<name>A0AAE0C7M0_9CHLO</name>
<evidence type="ECO:0000259" key="6">
    <source>
        <dbReference type="Pfam" id="PF01138"/>
    </source>
</evidence>
<dbReference type="InterPro" id="IPR020568">
    <property type="entry name" value="Ribosomal_Su5_D2-typ_SF"/>
</dbReference>
<evidence type="ECO:0000256" key="1">
    <source>
        <dbReference type="ARBA" id="ARBA00004496"/>
    </source>
</evidence>
<dbReference type="Gene3D" id="3.30.230.70">
    <property type="entry name" value="GHMP Kinase, N-terminal domain"/>
    <property type="match status" value="1"/>
</dbReference>
<dbReference type="SUPFAM" id="SSF55666">
    <property type="entry name" value="Ribonuclease PH domain 2-like"/>
    <property type="match status" value="1"/>
</dbReference>
<sequence>MNRMEFLSPEGLRLDGRRPRELRQLRCKMAPVDSGDGSAFFEMGNSKVLAVVYGPREPAQRGQLQQDRATVTCDYSMSSFSTGERRKRMKGDRRSTEAALVLRQTLESAILTELYPRTQIHICIQVLQADGGQQAVGLNAAVMALVEAGIALRDLVACSTCGYLDATPLLDLNYTEDGGGGPNVQLALHPALDKVVLLQTEDRLRLEVFEQVLDLAMDGCRTIARFMKETAVAHAKELAVARA</sequence>
<gene>
    <name evidence="8" type="ORF">CYMTET_40650</name>
</gene>
<dbReference type="GO" id="GO:0034475">
    <property type="term" value="P:U4 snRNA 3'-end processing"/>
    <property type="evidence" value="ECO:0007669"/>
    <property type="project" value="TreeGrafter"/>
</dbReference>
<evidence type="ECO:0000313" key="8">
    <source>
        <dbReference type="EMBL" id="KAK3249946.1"/>
    </source>
</evidence>
<dbReference type="GO" id="GO:0005730">
    <property type="term" value="C:nucleolus"/>
    <property type="evidence" value="ECO:0007669"/>
    <property type="project" value="UniProtKB-SubCell"/>
</dbReference>
<dbReference type="PANTHER" id="PTHR11953">
    <property type="entry name" value="EXOSOME COMPLEX COMPONENT"/>
    <property type="match status" value="1"/>
</dbReference>
<dbReference type="InterPro" id="IPR015847">
    <property type="entry name" value="ExoRNase_PH_dom2"/>
</dbReference>
<dbReference type="GO" id="GO:0003723">
    <property type="term" value="F:RNA binding"/>
    <property type="evidence" value="ECO:0007669"/>
    <property type="project" value="TreeGrafter"/>
</dbReference>
<feature type="domain" description="Exoribonuclease phosphorolytic" evidence="6">
    <location>
        <begin position="21"/>
        <end position="150"/>
    </location>
</feature>
<dbReference type="Proteomes" id="UP001190700">
    <property type="component" value="Unassembled WGS sequence"/>
</dbReference>
<dbReference type="FunFam" id="3.30.230.70:FF:000004">
    <property type="entry name" value="Exosome complex component Rrp41"/>
    <property type="match status" value="1"/>
</dbReference>
<dbReference type="InterPro" id="IPR001247">
    <property type="entry name" value="ExoRNase_PH_dom1"/>
</dbReference>
<dbReference type="InterPro" id="IPR036345">
    <property type="entry name" value="ExoRNase_PH_dom2_sf"/>
</dbReference>
<accession>A0AAE0C7M0</accession>
<dbReference type="AlphaFoldDB" id="A0AAE0C7M0"/>
<dbReference type="Pfam" id="PF01138">
    <property type="entry name" value="RNase_PH"/>
    <property type="match status" value="1"/>
</dbReference>
<dbReference type="Pfam" id="PF03725">
    <property type="entry name" value="RNase_PH_C"/>
    <property type="match status" value="1"/>
</dbReference>
<dbReference type="SUPFAM" id="SSF54211">
    <property type="entry name" value="Ribosomal protein S5 domain 2-like"/>
    <property type="match status" value="1"/>
</dbReference>
<keyword evidence="4" id="KW-0963">Cytoplasm</keyword>
<protein>
    <recommendedName>
        <fullName evidence="10">Exosome complex component RRP41</fullName>
    </recommendedName>
</protein>
<comment type="subcellular location">
    <subcellularLocation>
        <location evidence="1">Cytoplasm</location>
    </subcellularLocation>
    <subcellularLocation>
        <location evidence="2">Nucleus</location>
        <location evidence="2">Nucleolus</location>
    </subcellularLocation>
</comment>
<evidence type="ECO:0000313" key="9">
    <source>
        <dbReference type="Proteomes" id="UP001190700"/>
    </source>
</evidence>
<dbReference type="GO" id="GO:0000176">
    <property type="term" value="C:nuclear exosome (RNase complex)"/>
    <property type="evidence" value="ECO:0007669"/>
    <property type="project" value="TreeGrafter"/>
</dbReference>
<dbReference type="PANTHER" id="PTHR11953:SF0">
    <property type="entry name" value="EXOSOME COMPLEX COMPONENT RRP41"/>
    <property type="match status" value="1"/>
</dbReference>
<dbReference type="InterPro" id="IPR050080">
    <property type="entry name" value="RNase_PH"/>
</dbReference>
<dbReference type="InterPro" id="IPR027408">
    <property type="entry name" value="PNPase/RNase_PH_dom_sf"/>
</dbReference>
<dbReference type="CDD" id="cd11370">
    <property type="entry name" value="RNase_PH_RRP41"/>
    <property type="match status" value="1"/>
</dbReference>
<comment type="similarity">
    <text evidence="3">Belongs to the RNase PH family.</text>
</comment>
<dbReference type="GO" id="GO:0000177">
    <property type="term" value="C:cytoplasmic exosome (RNase complex)"/>
    <property type="evidence" value="ECO:0007669"/>
    <property type="project" value="TreeGrafter"/>
</dbReference>
<evidence type="ECO:0000256" key="3">
    <source>
        <dbReference type="ARBA" id="ARBA00006678"/>
    </source>
</evidence>
<dbReference type="GO" id="GO:0071051">
    <property type="term" value="P:poly(A)-dependent snoRNA 3'-end processing"/>
    <property type="evidence" value="ECO:0007669"/>
    <property type="project" value="TreeGrafter"/>
</dbReference>
<reference evidence="8 9" key="1">
    <citation type="journal article" date="2015" name="Genome Biol. Evol.">
        <title>Comparative Genomics of a Bacterivorous Green Alga Reveals Evolutionary Causalities and Consequences of Phago-Mixotrophic Mode of Nutrition.</title>
        <authorList>
            <person name="Burns J.A."/>
            <person name="Paasch A."/>
            <person name="Narechania A."/>
            <person name="Kim E."/>
        </authorList>
    </citation>
    <scope>NUCLEOTIDE SEQUENCE [LARGE SCALE GENOMIC DNA]</scope>
    <source>
        <strain evidence="8 9">PLY_AMNH</strain>
    </source>
</reference>
<evidence type="ECO:0008006" key="10">
    <source>
        <dbReference type="Google" id="ProtNLM"/>
    </source>
</evidence>
<dbReference type="GO" id="GO:0071028">
    <property type="term" value="P:nuclear mRNA surveillance"/>
    <property type="evidence" value="ECO:0007669"/>
    <property type="project" value="TreeGrafter"/>
</dbReference>